<keyword evidence="5" id="KW-1133">Transmembrane helix</keyword>
<gene>
    <name evidence="8" type="primary">A10p039880.1_BraROA</name>
    <name evidence="8" type="ORF">IGI04_042053</name>
</gene>
<dbReference type="PANTHER" id="PTHR46158:SF7">
    <property type="entry name" value="RING_U-BOX SUPERFAMILY PROTEIN"/>
    <property type="match status" value="1"/>
</dbReference>
<dbReference type="Gene3D" id="3.30.40.10">
    <property type="entry name" value="Zinc/RING finger domain, C3HC4 (zinc finger)"/>
    <property type="match status" value="1"/>
</dbReference>
<keyword evidence="1" id="KW-0479">Metal-binding</keyword>
<evidence type="ECO:0000256" key="1">
    <source>
        <dbReference type="ARBA" id="ARBA00022723"/>
    </source>
</evidence>
<keyword evidence="2" id="KW-0863">Zinc-finger</keyword>
<accession>A0ABQ7KU43</accession>
<evidence type="ECO:0000313" key="9">
    <source>
        <dbReference type="Proteomes" id="UP000823674"/>
    </source>
</evidence>
<dbReference type="SUPFAM" id="SSF54001">
    <property type="entry name" value="Cysteine proteinases"/>
    <property type="match status" value="1"/>
</dbReference>
<keyword evidence="9" id="KW-1185">Reference proteome</keyword>
<feature type="region of interest" description="Disordered" evidence="4">
    <location>
        <begin position="433"/>
        <end position="457"/>
    </location>
</feature>
<dbReference type="EMBL" id="JADBGQ010000010">
    <property type="protein sequence ID" value="KAG5377457.1"/>
    <property type="molecule type" value="Genomic_DNA"/>
</dbReference>
<keyword evidence="3" id="KW-0862">Zinc</keyword>
<evidence type="ECO:0000256" key="2">
    <source>
        <dbReference type="ARBA" id="ARBA00022771"/>
    </source>
</evidence>
<dbReference type="Pfam" id="PF02338">
    <property type="entry name" value="OTU"/>
    <property type="match status" value="1"/>
</dbReference>
<feature type="region of interest" description="Disordered" evidence="4">
    <location>
        <begin position="41"/>
        <end position="69"/>
    </location>
</feature>
<comment type="caution">
    <text evidence="8">The sequence shown here is derived from an EMBL/GenBank/DDBJ whole genome shotgun (WGS) entry which is preliminary data.</text>
</comment>
<dbReference type="CDD" id="cd16495">
    <property type="entry name" value="RING_CH-C4HC3_MARCH"/>
    <property type="match status" value="1"/>
</dbReference>
<dbReference type="Gene3D" id="3.90.70.80">
    <property type="match status" value="1"/>
</dbReference>
<protein>
    <recommendedName>
        <fullName evidence="10">RING-CH-type domain-containing protein</fullName>
    </recommendedName>
</protein>
<evidence type="ECO:0000259" key="6">
    <source>
        <dbReference type="PROSITE" id="PS50802"/>
    </source>
</evidence>
<dbReference type="PROSITE" id="PS51292">
    <property type="entry name" value="ZF_RING_CH"/>
    <property type="match status" value="1"/>
</dbReference>
<feature type="transmembrane region" description="Helical" evidence="5">
    <location>
        <begin position="685"/>
        <end position="704"/>
    </location>
</feature>
<feature type="compositionally biased region" description="Basic and acidic residues" evidence="4">
    <location>
        <begin position="41"/>
        <end position="65"/>
    </location>
</feature>
<dbReference type="SMART" id="SM00744">
    <property type="entry name" value="RINGv"/>
    <property type="match status" value="1"/>
</dbReference>
<keyword evidence="5" id="KW-0812">Transmembrane</keyword>
<name>A0ABQ7KU43_BRACM</name>
<dbReference type="PROSITE" id="PS50802">
    <property type="entry name" value="OTU"/>
    <property type="match status" value="1"/>
</dbReference>
<dbReference type="Pfam" id="PF12906">
    <property type="entry name" value="RINGv"/>
    <property type="match status" value="1"/>
</dbReference>
<feature type="region of interest" description="Disordered" evidence="4">
    <location>
        <begin position="97"/>
        <end position="162"/>
    </location>
</feature>
<dbReference type="PANTHER" id="PTHR46158">
    <property type="entry name" value="OS02G0165000 PROTEIN"/>
    <property type="match status" value="1"/>
</dbReference>
<organism evidence="8 9">
    <name type="scientific">Brassica rapa subsp. trilocularis</name>
    <dbReference type="NCBI Taxonomy" id="1813537"/>
    <lineage>
        <taxon>Eukaryota</taxon>
        <taxon>Viridiplantae</taxon>
        <taxon>Streptophyta</taxon>
        <taxon>Embryophyta</taxon>
        <taxon>Tracheophyta</taxon>
        <taxon>Spermatophyta</taxon>
        <taxon>Magnoliopsida</taxon>
        <taxon>eudicotyledons</taxon>
        <taxon>Gunneridae</taxon>
        <taxon>Pentapetalae</taxon>
        <taxon>rosids</taxon>
        <taxon>malvids</taxon>
        <taxon>Brassicales</taxon>
        <taxon>Brassicaceae</taxon>
        <taxon>Brassiceae</taxon>
        <taxon>Brassica</taxon>
    </lineage>
</organism>
<dbReference type="InterPro" id="IPR013083">
    <property type="entry name" value="Znf_RING/FYVE/PHD"/>
</dbReference>
<evidence type="ECO:0008006" key="10">
    <source>
        <dbReference type="Google" id="ProtNLM"/>
    </source>
</evidence>
<evidence type="ECO:0000256" key="5">
    <source>
        <dbReference type="SAM" id="Phobius"/>
    </source>
</evidence>
<feature type="transmembrane region" description="Helical" evidence="5">
    <location>
        <begin position="739"/>
        <end position="756"/>
    </location>
</feature>
<dbReference type="InterPro" id="IPR003323">
    <property type="entry name" value="OTU_dom"/>
</dbReference>
<dbReference type="InterPro" id="IPR011016">
    <property type="entry name" value="Znf_RING-CH"/>
</dbReference>
<feature type="domain" description="RING-CH-type" evidence="7">
    <location>
        <begin position="594"/>
        <end position="656"/>
    </location>
</feature>
<dbReference type="InterPro" id="IPR038765">
    <property type="entry name" value="Papain-like_cys_pep_sf"/>
</dbReference>
<proteinExistence type="predicted"/>
<evidence type="ECO:0000256" key="4">
    <source>
        <dbReference type="SAM" id="MobiDB-lite"/>
    </source>
</evidence>
<dbReference type="CDD" id="cd22751">
    <property type="entry name" value="OTU_plant_OTU9-like"/>
    <property type="match status" value="1"/>
</dbReference>
<feature type="compositionally biased region" description="Polar residues" evidence="4">
    <location>
        <begin position="153"/>
        <end position="162"/>
    </location>
</feature>
<feature type="domain" description="OTU" evidence="6">
    <location>
        <begin position="225"/>
        <end position="335"/>
    </location>
</feature>
<dbReference type="SUPFAM" id="SSF57850">
    <property type="entry name" value="RING/U-box"/>
    <property type="match status" value="1"/>
</dbReference>
<dbReference type="Proteomes" id="UP000823674">
    <property type="component" value="Chromosome A10"/>
</dbReference>
<feature type="compositionally biased region" description="Low complexity" evidence="4">
    <location>
        <begin position="116"/>
        <end position="129"/>
    </location>
</feature>
<evidence type="ECO:0000259" key="7">
    <source>
        <dbReference type="PROSITE" id="PS51292"/>
    </source>
</evidence>
<keyword evidence="5" id="KW-0472">Membrane</keyword>
<feature type="transmembrane region" description="Helical" evidence="5">
    <location>
        <begin position="710"/>
        <end position="727"/>
    </location>
</feature>
<reference evidence="8 9" key="1">
    <citation type="submission" date="2021-03" db="EMBL/GenBank/DDBJ databases">
        <authorList>
            <person name="King G.J."/>
            <person name="Bancroft I."/>
            <person name="Baten A."/>
            <person name="Bloomfield J."/>
            <person name="Borpatragohain P."/>
            <person name="He Z."/>
            <person name="Irish N."/>
            <person name="Irwin J."/>
            <person name="Liu K."/>
            <person name="Mauleon R.P."/>
            <person name="Moore J."/>
            <person name="Morris R."/>
            <person name="Ostergaard L."/>
            <person name="Wang B."/>
            <person name="Wells R."/>
        </authorList>
    </citation>
    <scope>NUCLEOTIDE SEQUENCE [LARGE SCALE GENOMIC DNA]</scope>
    <source>
        <strain evidence="8">R-o-18</strain>
        <tissue evidence="8">Leaf</tissue>
    </source>
</reference>
<feature type="transmembrane region" description="Helical" evidence="5">
    <location>
        <begin position="762"/>
        <end position="784"/>
    </location>
</feature>
<sequence length="809" mass="91646">MRFTEMVSHEENTGIVEWFLGPHPFTYPPYGVELIHEEEEAHYHHHQDQSGEYYREYEEDHRSSSDVDNDEIIARTLQDDFLQLQIAEENNNNDYSNHLQQQHQEEEEEEEGGGYTNNYNSNNNEYGWNDQAVVDYSSDWVGGNENDQEDDSSGNIYSCSSPSDTDEYVYSWESDQCEADGEFGRRLNQMVPIPYVPKINGEIPPEEEAVSDHDRLRNRLELFDFAEVRVPGDGNCQFRALADQLYKTADRHKHVRRQIVKQLKSCPDSYEGYVPMDFSEYLKKMSRSGEWGDHVTLQAAADAYRVKIVVLTSFKDTCYIEILPTSQESKGVIFLSFWAEIHLQQSYRGGENGGMMDGDQDNTLQHGSRQDISPATMNGISAEITEEISPSQHERWRDLVFDIQLRAQEDAHDDFLRANESFPPYTPSPVSKRFNFSPMASPRIGRRVGSMSPSSSRRTTLKNVFNFKGQNNNADIEEGVALVYEGRDKYNIPRTWSLTNILTPKRSKKTESLPVTPLAHSNPESMHGRYAVDRVTSMKRERTLPIRRTRSVPTLIDKDGNVKPVGVLRVIPAPSRVGTESLELMHEHHDGGEDVPEEEAVCRICMVELGQDSEAFKMECMCKGELALAHKDCTIKWFTIKGNITCDVCKQEVKNLPVTLLRVEDDSQDLSSGAEHTESNQGKDVPILVTVSMLAYFCFLEQLLVMDMKSSAVAVALTFACIIGLLGSATSTTMVKGKYVWIFATIQYSIVVLFGHQPVTCIVKATVVGFGLTMSGAAVITMFMEWRRSHAHHQPAITQVATPPFQTIE</sequence>
<evidence type="ECO:0000256" key="3">
    <source>
        <dbReference type="ARBA" id="ARBA00022833"/>
    </source>
</evidence>
<evidence type="ECO:0000313" key="8">
    <source>
        <dbReference type="EMBL" id="KAG5377457.1"/>
    </source>
</evidence>